<dbReference type="Gene3D" id="3.30.70.100">
    <property type="match status" value="2"/>
</dbReference>
<keyword evidence="13" id="KW-0186">Copper</keyword>
<protein>
    <submittedName>
        <fullName evidence="20">Copper p-type ATPase</fullName>
    </submittedName>
</protein>
<feature type="transmembrane region" description="Helical" evidence="16">
    <location>
        <begin position="798"/>
        <end position="818"/>
    </location>
</feature>
<dbReference type="SUPFAM" id="SSF81660">
    <property type="entry name" value="Metal cation-transporting ATPase, ATP-binding domain N"/>
    <property type="match status" value="1"/>
</dbReference>
<dbReference type="PANTHER" id="PTHR43520">
    <property type="entry name" value="ATP7, ISOFORM B"/>
    <property type="match status" value="1"/>
</dbReference>
<evidence type="ECO:0000256" key="12">
    <source>
        <dbReference type="ARBA" id="ARBA00022989"/>
    </source>
</evidence>
<name>A0ABQ0L871_MYCCL</name>
<keyword evidence="7 16" id="KW-0547">Nucleotide-binding</keyword>
<feature type="transmembrane region" description="Helical" evidence="16">
    <location>
        <begin position="1461"/>
        <end position="1484"/>
    </location>
</feature>
<reference evidence="20" key="1">
    <citation type="submission" date="2014-09" db="EMBL/GenBank/DDBJ databases">
        <title>Genome sequence of the luminous mushroom Mycena chlorophos for searching fungal bioluminescence genes.</title>
        <authorList>
            <person name="Tanaka Y."/>
            <person name="Kasuga D."/>
            <person name="Oba Y."/>
            <person name="Hase S."/>
            <person name="Sato K."/>
            <person name="Oba Y."/>
            <person name="Sakakibara Y."/>
        </authorList>
    </citation>
    <scope>NUCLEOTIDE SEQUENCE</scope>
</reference>
<dbReference type="Gene3D" id="2.70.150.10">
    <property type="entry name" value="Calcium-transporting ATPase, cytoplasmic transduction domain A"/>
    <property type="match status" value="1"/>
</dbReference>
<dbReference type="InterPro" id="IPR008250">
    <property type="entry name" value="ATPase_P-typ_transduc_dom_A_sf"/>
</dbReference>
<feature type="domain" description="MHD" evidence="19">
    <location>
        <begin position="292"/>
        <end position="552"/>
    </location>
</feature>
<evidence type="ECO:0000256" key="16">
    <source>
        <dbReference type="RuleBase" id="RU362081"/>
    </source>
</evidence>
<keyword evidence="4 16" id="KW-0812">Transmembrane</keyword>
<dbReference type="PRINTS" id="PR00119">
    <property type="entry name" value="CATATPASE"/>
</dbReference>
<organism evidence="20 21">
    <name type="scientific">Mycena chlorophos</name>
    <name type="common">Agaric fungus</name>
    <name type="synonym">Agaricus chlorophos</name>
    <dbReference type="NCBI Taxonomy" id="658473"/>
    <lineage>
        <taxon>Eukaryota</taxon>
        <taxon>Fungi</taxon>
        <taxon>Dikarya</taxon>
        <taxon>Basidiomycota</taxon>
        <taxon>Agaricomycotina</taxon>
        <taxon>Agaricomycetes</taxon>
        <taxon>Agaricomycetidae</taxon>
        <taxon>Agaricales</taxon>
        <taxon>Marasmiineae</taxon>
        <taxon>Mycenaceae</taxon>
        <taxon>Mycena</taxon>
    </lineage>
</organism>
<evidence type="ECO:0000256" key="7">
    <source>
        <dbReference type="ARBA" id="ARBA00022741"/>
    </source>
</evidence>
<dbReference type="EMBL" id="DF843379">
    <property type="protein sequence ID" value="GAT47342.1"/>
    <property type="molecule type" value="Genomic_DNA"/>
</dbReference>
<evidence type="ECO:0000256" key="3">
    <source>
        <dbReference type="ARBA" id="ARBA00022448"/>
    </source>
</evidence>
<keyword evidence="10" id="KW-0460">Magnesium</keyword>
<dbReference type="InterPro" id="IPR006122">
    <property type="entry name" value="HMA_Cu_ion-bd"/>
</dbReference>
<evidence type="ECO:0000259" key="18">
    <source>
        <dbReference type="PROSITE" id="PS50846"/>
    </source>
</evidence>
<dbReference type="InterPro" id="IPR028565">
    <property type="entry name" value="MHD"/>
</dbReference>
<keyword evidence="6" id="KW-0677">Repeat</keyword>
<dbReference type="PROSITE" id="PS50846">
    <property type="entry name" value="HMA_2"/>
    <property type="match status" value="2"/>
</dbReference>
<dbReference type="InterPro" id="IPR018303">
    <property type="entry name" value="ATPase_P-typ_P_site"/>
</dbReference>
<feature type="transmembrane region" description="Helical" evidence="16">
    <location>
        <begin position="1060"/>
        <end position="1082"/>
    </location>
</feature>
<dbReference type="InterPro" id="IPR017969">
    <property type="entry name" value="Heavy-metal-associated_CS"/>
</dbReference>
<comment type="subcellular location">
    <subcellularLocation>
        <location evidence="1">Endomembrane system</location>
        <topology evidence="1">Multi-pass membrane protein</topology>
    </subcellularLocation>
    <subcellularLocation>
        <location evidence="16">Membrane</location>
    </subcellularLocation>
</comment>
<evidence type="ECO:0000256" key="10">
    <source>
        <dbReference type="ARBA" id="ARBA00022842"/>
    </source>
</evidence>
<feature type="compositionally biased region" description="Gly residues" evidence="17">
    <location>
        <begin position="181"/>
        <end position="197"/>
    </location>
</feature>
<gene>
    <name evidence="20" type="ORF">MCHLO_04804</name>
</gene>
<dbReference type="InterPro" id="IPR001757">
    <property type="entry name" value="P_typ_ATPase"/>
</dbReference>
<keyword evidence="21" id="KW-1185">Reference proteome</keyword>
<dbReference type="Proteomes" id="UP000815677">
    <property type="component" value="Unassembled WGS sequence"/>
</dbReference>
<dbReference type="SUPFAM" id="SSF64356">
    <property type="entry name" value="SNARE-like"/>
    <property type="match status" value="1"/>
</dbReference>
<dbReference type="CDD" id="cd09254">
    <property type="entry name" value="AP_delta-COPI_MHD"/>
    <property type="match status" value="1"/>
</dbReference>
<dbReference type="SUPFAM" id="SSF81653">
    <property type="entry name" value="Calcium ATPase, transduction domain A"/>
    <property type="match status" value="1"/>
</dbReference>
<dbReference type="Pfam" id="PF00928">
    <property type="entry name" value="Adap_comp_sub"/>
    <property type="match status" value="1"/>
</dbReference>
<evidence type="ECO:0000256" key="1">
    <source>
        <dbReference type="ARBA" id="ARBA00004127"/>
    </source>
</evidence>
<dbReference type="Gene3D" id="3.40.1110.10">
    <property type="entry name" value="Calcium-transporting ATPase, cytoplasmic domain N"/>
    <property type="match status" value="1"/>
</dbReference>
<feature type="transmembrane region" description="Helical" evidence="16">
    <location>
        <begin position="872"/>
        <end position="894"/>
    </location>
</feature>
<dbReference type="Gene3D" id="2.60.40.1170">
    <property type="entry name" value="Mu homology domain, subdomain B"/>
    <property type="match status" value="1"/>
</dbReference>
<evidence type="ECO:0000313" key="20">
    <source>
        <dbReference type="EMBL" id="GAT47342.1"/>
    </source>
</evidence>
<dbReference type="Gene3D" id="3.40.50.1000">
    <property type="entry name" value="HAD superfamily/HAD-like"/>
    <property type="match status" value="1"/>
</dbReference>
<feature type="domain" description="HMA" evidence="18">
    <location>
        <begin position="632"/>
        <end position="698"/>
    </location>
</feature>
<keyword evidence="15 16" id="KW-0472">Membrane</keyword>
<dbReference type="PRINTS" id="PR00942">
    <property type="entry name" value="CUATPASEI"/>
</dbReference>
<dbReference type="Gene3D" id="3.30.450.60">
    <property type="match status" value="1"/>
</dbReference>
<dbReference type="SUPFAM" id="SSF49447">
    <property type="entry name" value="Second domain of Mu2 adaptin subunit (ap50) of ap2 adaptor"/>
    <property type="match status" value="1"/>
</dbReference>
<feature type="transmembrane region" description="Helical" evidence="16">
    <location>
        <begin position="548"/>
        <end position="567"/>
    </location>
</feature>
<dbReference type="SFLD" id="SFLDG00002">
    <property type="entry name" value="C1.7:_P-type_atpase_like"/>
    <property type="match status" value="1"/>
</dbReference>
<feature type="compositionally biased region" description="Polar residues" evidence="17">
    <location>
        <begin position="214"/>
        <end position="225"/>
    </location>
</feature>
<keyword evidence="3" id="KW-0813">Transport</keyword>
<evidence type="ECO:0000256" key="9">
    <source>
        <dbReference type="ARBA" id="ARBA00022840"/>
    </source>
</evidence>
<dbReference type="SFLD" id="SFLDF00027">
    <property type="entry name" value="p-type_atpase"/>
    <property type="match status" value="1"/>
</dbReference>
<dbReference type="InterPro" id="IPR027256">
    <property type="entry name" value="P-typ_ATPase_IB"/>
</dbReference>
<feature type="transmembrane region" description="Helical" evidence="16">
    <location>
        <begin position="1102"/>
        <end position="1124"/>
    </location>
</feature>
<dbReference type="InterPro" id="IPR023298">
    <property type="entry name" value="ATPase_P-typ_TM_dom_sf"/>
</dbReference>
<dbReference type="SFLD" id="SFLDS00003">
    <property type="entry name" value="Haloacid_Dehalogenase"/>
    <property type="match status" value="1"/>
</dbReference>
<keyword evidence="8" id="KW-0187">Copper transport</keyword>
<evidence type="ECO:0000256" key="6">
    <source>
        <dbReference type="ARBA" id="ARBA00022737"/>
    </source>
</evidence>
<dbReference type="SUPFAM" id="SSF56784">
    <property type="entry name" value="HAD-like"/>
    <property type="match status" value="1"/>
</dbReference>
<keyword evidence="11" id="KW-1278">Translocase</keyword>
<evidence type="ECO:0000256" key="14">
    <source>
        <dbReference type="ARBA" id="ARBA00023065"/>
    </source>
</evidence>
<evidence type="ECO:0000256" key="8">
    <source>
        <dbReference type="ARBA" id="ARBA00022796"/>
    </source>
</evidence>
<accession>A0ABQ0L871</accession>
<evidence type="ECO:0000256" key="13">
    <source>
        <dbReference type="ARBA" id="ARBA00023008"/>
    </source>
</evidence>
<dbReference type="InterPro" id="IPR036168">
    <property type="entry name" value="AP2_Mu_C_sf"/>
</dbReference>
<evidence type="ECO:0000256" key="17">
    <source>
        <dbReference type="SAM" id="MobiDB-lite"/>
    </source>
</evidence>
<keyword evidence="5 16" id="KW-0479">Metal-binding</keyword>
<feature type="transmembrane region" description="Helical" evidence="16">
    <location>
        <begin position="1490"/>
        <end position="1512"/>
    </location>
</feature>
<dbReference type="SUPFAM" id="SSF81665">
    <property type="entry name" value="Calcium ATPase, transmembrane domain M"/>
    <property type="match status" value="1"/>
</dbReference>
<keyword evidence="12 16" id="KW-1133">Transmembrane helix</keyword>
<feature type="region of interest" description="Disordered" evidence="17">
    <location>
        <begin position="171"/>
        <end position="226"/>
    </location>
</feature>
<keyword evidence="9 16" id="KW-0067">ATP-binding</keyword>
<comment type="similarity">
    <text evidence="2 16">Belongs to the cation transport ATPase (P-type) (TC 3.A.3) family. Type IB subfamily.</text>
</comment>
<dbReference type="NCBIfam" id="TIGR01494">
    <property type="entry name" value="ATPase_P-type"/>
    <property type="match status" value="2"/>
</dbReference>
<proteinExistence type="inferred from homology"/>
<evidence type="ECO:0000256" key="4">
    <source>
        <dbReference type="ARBA" id="ARBA00022692"/>
    </source>
</evidence>
<evidence type="ECO:0000259" key="19">
    <source>
        <dbReference type="PROSITE" id="PS51072"/>
    </source>
</evidence>
<dbReference type="InterPro" id="IPR011012">
    <property type="entry name" value="Longin-like_dom_sf"/>
</dbReference>
<dbReference type="CDD" id="cd14830">
    <property type="entry name" value="Delta_COP_N"/>
    <property type="match status" value="1"/>
</dbReference>
<feature type="domain" description="HMA" evidence="18">
    <location>
        <begin position="706"/>
        <end position="772"/>
    </location>
</feature>
<feature type="transmembrane region" description="Helical" evidence="16">
    <location>
        <begin position="900"/>
        <end position="922"/>
    </location>
</feature>
<dbReference type="PANTHER" id="PTHR43520:SF8">
    <property type="entry name" value="P-TYPE CU(+) TRANSPORTER"/>
    <property type="match status" value="1"/>
</dbReference>
<dbReference type="InterPro" id="IPR044492">
    <property type="entry name" value="P_typ_ATPase_HD_dom"/>
</dbReference>
<evidence type="ECO:0000256" key="5">
    <source>
        <dbReference type="ARBA" id="ARBA00022723"/>
    </source>
</evidence>
<evidence type="ECO:0000256" key="2">
    <source>
        <dbReference type="ARBA" id="ARBA00006024"/>
    </source>
</evidence>
<dbReference type="Pfam" id="PF00702">
    <property type="entry name" value="Hydrolase"/>
    <property type="match status" value="1"/>
</dbReference>
<dbReference type="InterPro" id="IPR036163">
    <property type="entry name" value="HMA_dom_sf"/>
</dbReference>
<dbReference type="InterPro" id="IPR023214">
    <property type="entry name" value="HAD_sf"/>
</dbReference>
<dbReference type="InterPro" id="IPR006121">
    <property type="entry name" value="HMA_dom"/>
</dbReference>
<evidence type="ECO:0000256" key="15">
    <source>
        <dbReference type="ARBA" id="ARBA00023136"/>
    </source>
</evidence>
<dbReference type="PROSITE" id="PS51072">
    <property type="entry name" value="MHD"/>
    <property type="match status" value="1"/>
</dbReference>
<dbReference type="InterPro" id="IPR023299">
    <property type="entry name" value="ATPase_P-typ_cyto_dom_N"/>
</dbReference>
<dbReference type="Pfam" id="PF00122">
    <property type="entry name" value="E1-E2_ATPase"/>
    <property type="match status" value="1"/>
</dbReference>
<dbReference type="NCBIfam" id="TIGR01525">
    <property type="entry name" value="ATPase-IB_hvy"/>
    <property type="match status" value="1"/>
</dbReference>
<dbReference type="Pfam" id="PF00403">
    <property type="entry name" value="HMA"/>
    <property type="match status" value="2"/>
</dbReference>
<evidence type="ECO:0000256" key="11">
    <source>
        <dbReference type="ARBA" id="ARBA00022967"/>
    </source>
</evidence>
<dbReference type="PROSITE" id="PS01047">
    <property type="entry name" value="HMA_1"/>
    <property type="match status" value="2"/>
</dbReference>
<dbReference type="CDD" id="cd22249">
    <property type="entry name" value="UDM1_RNF168_RNF169-like"/>
    <property type="match status" value="1"/>
</dbReference>
<dbReference type="SUPFAM" id="SSF55008">
    <property type="entry name" value="HMA, heavy metal-associated domain"/>
    <property type="match status" value="2"/>
</dbReference>
<dbReference type="CDD" id="cd02094">
    <property type="entry name" value="P-type_ATPase_Cu-like"/>
    <property type="match status" value="1"/>
</dbReference>
<keyword evidence="14" id="KW-0406">Ion transport</keyword>
<feature type="transmembrane region" description="Helical" evidence="16">
    <location>
        <begin position="830"/>
        <end position="851"/>
    </location>
</feature>
<dbReference type="CDD" id="cd00371">
    <property type="entry name" value="HMA"/>
    <property type="match status" value="2"/>
</dbReference>
<dbReference type="InterPro" id="IPR036412">
    <property type="entry name" value="HAD-like_sf"/>
</dbReference>
<dbReference type="NCBIfam" id="TIGR00003">
    <property type="entry name" value="copper ion binding protein"/>
    <property type="match status" value="1"/>
</dbReference>
<sequence>MVVLAASICTKAGKAVISRQFLDMSRARIESLLASFPKLLPPPSSTQHTLIETADVRYVYQPLEDLYILLITNKASNILQDIDTLHLLARVVSDMCRSASENEVTSRAFELLGAFDEVVGMGYREGSVNLVQVRNALEMESHEEKIQEIIAKNKEAEAKEELKRRAKQLELQRREQQRRAAGGGSGFGSSGYGGGISGYSPVPTSYNPPTPPVQSSLSPTPSSTRAPAFKAAGMKLGSKKTKQAELIDALGGDYVASGIGLPSEPPTPNVAATPEPVKTAGKGRGNLPEVEQQSIHVSITETITCSLLRDGGLEKDIEVKGDMNLLISDPSNTRVSLTLNPLDDSNSLAAGVVFKNHPQVAKVDMKANRGEPKKVALRDSSKTFPTNQSLAVLKWRSKVNDESVVPLTINCWPTPSNDGTCEVSIEYELENEAMTLYDLEIRIPLPAGSYPTVSSHTGEWSLEPNTHSLSWTTPEVSVNSESTRTGSLMFTVGGDDPENFFPVVVTFMGQGSFTGVGIAQATLEDGSDIEFSVDPVVTPEAYTLLRRAWRLSLALASTFFISTVAVFDPQSTVVVFAAPDAKLTAVTQPFSRNTNQPAFFPNRHVQAADVGLPTDGANEALLKGEGSSGASEKCDLRIEGMTCGACVESIEGMLREQAGIHSIKVALLAERGVVEYDPSTWTVEKIIGEISDIGFDATLIPVARSDTVSLRIFGMTCGSCTSTVESGLSGVPGINSVAVSLATETATIQFDRGLIGVREMVERIEEMGFDAMLADHGDATQVASLMRTKEVLLWRSRFLWSLSFALPVLFLGMIFPHVPGVRDIVNAHLFNGIYLGDILIALLTTPAQFWCGANFYKSAWKSLKHKSATMDVLVMLGTSSAYFYSLISLIFAVFNTTPDFRPALFFDTSTMLLMFISLGRFLENKAKGKTSAALTDLMALAPSMAIIYTDAPACTQEKKIPTELVEVGDTLKLVPGDKVPADGTVIKGSSSVDESAITGEPVPVLKQQGDTVIGGTVNGLGTFDMVVTRAGKDTALAQIVKLVEDAQTQKAPIQAFADKVAGYFVPGVISLAGITLITWLLVSFLLPDESLPAMFHSHGTSKLAVCVQMCISVVVVACPCALGLSTPTAIMVGTGMGAQNGILIKGGRALEASKGIRRVVMDKTGTVTVGKMSVVGVQWVPSAQSSVSPANGNASLDGPCADDTTSRQAILAMVTTAEAKSEHPLATAVATYGKDVLRDLPALPDTTVETFESVTGAGVRAVLTHAGSKFTLLIGTARFITQSDDGYVPSTLSTYEQQETTLGRTIIYVSLLKLSSSNPLPILAVSLSDAPKPSSKYAIRALQKMGIEVNMMTGDGKTTALAIAKQVGIPTECVWAGMSPKGKATLVTELMEKHGEGVAMVGDGINDSPALVAATVGIALASGTSVAIEAADIVLMRGDLLDVVAALHLSRSIFGVIKRNLVWACIYNVLGIPLAMGFFLPFGFYMHPMLAGAAMAFSSVSVVTSSLTLKWWRRPADSVMPGSEDAPAALPLLVLESARAALEDVWGSVRGLVGRPQRRDEYGYSQLPVEMGNASSV</sequence>
<dbReference type="PROSITE" id="PS00154">
    <property type="entry name" value="ATPASE_E1_E2"/>
    <property type="match status" value="1"/>
</dbReference>
<evidence type="ECO:0000313" key="21">
    <source>
        <dbReference type="Proteomes" id="UP000815677"/>
    </source>
</evidence>
<dbReference type="InterPro" id="IPR059000">
    <property type="entry name" value="ATPase_P-type_domA"/>
</dbReference>